<feature type="compositionally biased region" description="Polar residues" evidence="1">
    <location>
        <begin position="855"/>
        <end position="867"/>
    </location>
</feature>
<feature type="region of interest" description="Disordered" evidence="1">
    <location>
        <begin position="416"/>
        <end position="576"/>
    </location>
</feature>
<feature type="compositionally biased region" description="Basic and acidic residues" evidence="1">
    <location>
        <begin position="457"/>
        <end position="467"/>
    </location>
</feature>
<feature type="compositionally biased region" description="Polar residues" evidence="1">
    <location>
        <begin position="26"/>
        <end position="68"/>
    </location>
</feature>
<evidence type="ECO:0000313" key="2">
    <source>
        <dbReference type="EMBL" id="RXK34742.1"/>
    </source>
</evidence>
<feature type="region of interest" description="Disordered" evidence="1">
    <location>
        <begin position="272"/>
        <end position="371"/>
    </location>
</feature>
<dbReference type="OrthoDB" id="2573028at2759"/>
<name>A0A4Q1B820_TREME</name>
<accession>A0A4Q1B820</accession>
<reference evidence="2 3" key="1">
    <citation type="submission" date="2016-06" db="EMBL/GenBank/DDBJ databases">
        <title>Evolution of pathogenesis and genome organization in the Tremellales.</title>
        <authorList>
            <person name="Cuomo C."/>
            <person name="Litvintseva A."/>
            <person name="Heitman J."/>
            <person name="Chen Y."/>
            <person name="Sun S."/>
            <person name="Springer D."/>
            <person name="Dromer F."/>
            <person name="Young S."/>
            <person name="Zeng Q."/>
            <person name="Chapman S."/>
            <person name="Gujja S."/>
            <person name="Saif S."/>
            <person name="Birren B."/>
        </authorList>
    </citation>
    <scope>NUCLEOTIDE SEQUENCE [LARGE SCALE GENOMIC DNA]</scope>
    <source>
        <strain evidence="2 3">ATCC 28783</strain>
    </source>
</reference>
<evidence type="ECO:0000313" key="3">
    <source>
        <dbReference type="Proteomes" id="UP000289152"/>
    </source>
</evidence>
<protein>
    <submittedName>
        <fullName evidence="2">Uncharacterized protein</fullName>
    </submittedName>
</protein>
<dbReference type="EMBL" id="SDIL01000200">
    <property type="protein sequence ID" value="RXK34742.1"/>
    <property type="molecule type" value="Genomic_DNA"/>
</dbReference>
<dbReference type="InParanoid" id="A0A4Q1B820"/>
<proteinExistence type="predicted"/>
<feature type="region of interest" description="Disordered" evidence="1">
    <location>
        <begin position="87"/>
        <end position="118"/>
    </location>
</feature>
<gene>
    <name evidence="2" type="ORF">M231_08003</name>
</gene>
<evidence type="ECO:0000256" key="1">
    <source>
        <dbReference type="SAM" id="MobiDB-lite"/>
    </source>
</evidence>
<dbReference type="Proteomes" id="UP000289152">
    <property type="component" value="Unassembled WGS sequence"/>
</dbReference>
<feature type="compositionally biased region" description="Acidic residues" evidence="1">
    <location>
        <begin position="329"/>
        <end position="338"/>
    </location>
</feature>
<comment type="caution">
    <text evidence="2">The sequence shown here is derived from an EMBL/GenBank/DDBJ whole genome shotgun (WGS) entry which is preliminary data.</text>
</comment>
<feature type="compositionally biased region" description="Polar residues" evidence="1">
    <location>
        <begin position="762"/>
        <end position="789"/>
    </location>
</feature>
<dbReference type="VEuPathDB" id="FungiDB:TREMEDRAFT_63615"/>
<feature type="compositionally biased region" description="Basic and acidic residues" evidence="1">
    <location>
        <begin position="109"/>
        <end position="118"/>
    </location>
</feature>
<feature type="region of interest" description="Disordered" evidence="1">
    <location>
        <begin position="704"/>
        <end position="868"/>
    </location>
</feature>
<dbReference type="AlphaFoldDB" id="A0A4Q1B820"/>
<feature type="compositionally biased region" description="Pro residues" evidence="1">
    <location>
        <begin position="495"/>
        <end position="508"/>
    </location>
</feature>
<feature type="region of interest" description="Disordered" evidence="1">
    <location>
        <begin position="593"/>
        <end position="642"/>
    </location>
</feature>
<sequence length="967" mass="106951">MPRTHADTRSIRAVLSAPYPLPIIITRSTSQPANHPSDQVDTGGPSHSTTSSFNEHSLTPPSKPSESAAQHGFPSWIDAWSQPSPAYPPVPYTRRAASQPPSAGLGKVDSGDKTKGDGDIEEVAHLWSSLQSDGPQKLDNGDAFLASFFDNTGHVPNVEKREGIDRPLTAPADLSRAESGGEAYHHLTDQADHNDNDVTFTHPDISWDFGGISVPANPLPHDHSSFLYPFAEEMTVPSVLLPGPNTANGRPLMPTVPTEDVGLEMIQSFAATSIAGDEDDRSVTPTRANPHPRTPKASRQGRLGLSHQVVAKIPMYDIPTPSSRAGWEQDSDDGEADEEVSRIGRHHSPPSAQLVTPESHHRPGFFGATNIAPFTYFPKSKSSRRRRPSQGSVANLNEFDSDVTSTVTVVRIPRGKLSKVKTRQPVEDKKRERTPTRRETDGQRSLLSPPSSNRPEAFTHPRQEMPTHDSLPPPAPFPRFINQPVDHVKGSPSRSMPPPPLPLKPRLPPKTIFNSQWHVPPPPAETEPKAWTPQPMSIDPRSGDARYTSSWPHPLPPREAGPGHSTGPPGTLDVLTLAGSLLSDPYFQQLAREAHQRQTSAGAGAGPSSLQPWPDAGPSGSSRPDRYNSPQRHPSVPVKACHDFLLQRRIHTARRKRQRKRELEETMEGMPLRTIKELQAQVEKMIKEKFGVIRQLAGDTMAGEYEESMDEDETSGEEENQVGEKPIQHTYHSFPSHLRFESPSRSQHPIHLTYQPMPPIHSQPQSQPGQSKYFQPPTTQYVQYPSQQRVYLPDRQLQEQQSQLSPERRQQRAWTTAPPQPPVRSGPMQMSQPPAFPPQIRNDGSPSRYPGPSMVNRQSQQAKTTQAPMMRTIDPHKIQNWSSHVAAAVAHSSERKASGEELNKPPRKRRRSLSHDTFPAPQVDYRDDVRAGSVVPADAPPPGWKGKGKLLDPVELGGTWEKRSRQE</sequence>
<feature type="region of interest" description="Disordered" evidence="1">
    <location>
        <begin position="26"/>
        <end position="71"/>
    </location>
</feature>
<feature type="compositionally biased region" description="Acidic residues" evidence="1">
    <location>
        <begin position="704"/>
        <end position="721"/>
    </location>
</feature>
<feature type="compositionally biased region" description="Basic and acidic residues" evidence="1">
    <location>
        <begin position="424"/>
        <end position="442"/>
    </location>
</feature>
<feature type="compositionally biased region" description="Basic and acidic residues" evidence="1">
    <location>
        <begin position="892"/>
        <end position="904"/>
    </location>
</feature>
<organism evidence="2 3">
    <name type="scientific">Tremella mesenterica</name>
    <name type="common">Jelly fungus</name>
    <dbReference type="NCBI Taxonomy" id="5217"/>
    <lineage>
        <taxon>Eukaryota</taxon>
        <taxon>Fungi</taxon>
        <taxon>Dikarya</taxon>
        <taxon>Basidiomycota</taxon>
        <taxon>Agaricomycotina</taxon>
        <taxon>Tremellomycetes</taxon>
        <taxon>Tremellales</taxon>
        <taxon>Tremellaceae</taxon>
        <taxon>Tremella</taxon>
    </lineage>
</organism>
<keyword evidence="3" id="KW-1185">Reference proteome</keyword>
<feature type="region of interest" description="Disordered" evidence="1">
    <location>
        <begin position="887"/>
        <end position="967"/>
    </location>
</feature>